<dbReference type="CDD" id="cd16021">
    <property type="entry name" value="ALP_like"/>
    <property type="match status" value="1"/>
</dbReference>
<dbReference type="Proteomes" id="UP000515204">
    <property type="component" value="Unplaced"/>
</dbReference>
<dbReference type="PANTHER" id="PTHR10974:SF1">
    <property type="entry name" value="FI08016P-RELATED"/>
    <property type="match status" value="1"/>
</dbReference>
<dbReference type="PANTHER" id="PTHR10974">
    <property type="entry name" value="FI08016P-RELATED"/>
    <property type="match status" value="1"/>
</dbReference>
<protein>
    <submittedName>
        <fullName evidence="3">Uncharacterized protein LOC106746589 isoform X1</fullName>
    </submittedName>
</protein>
<evidence type="ECO:0000313" key="3">
    <source>
        <dbReference type="RefSeq" id="XP_014478818.1"/>
    </source>
</evidence>
<dbReference type="OrthoDB" id="413313at2759"/>
<dbReference type="SUPFAM" id="SSF53649">
    <property type="entry name" value="Alkaline phosphatase-like"/>
    <property type="match status" value="1"/>
</dbReference>
<dbReference type="Gene3D" id="3.40.720.10">
    <property type="entry name" value="Alkaline Phosphatase, subunit A"/>
    <property type="match status" value="1"/>
</dbReference>
<reference evidence="3" key="1">
    <citation type="submission" date="2025-08" db="UniProtKB">
        <authorList>
            <consortium name="RefSeq"/>
        </authorList>
    </citation>
    <scope>IDENTIFICATION</scope>
</reference>
<keyword evidence="1" id="KW-0472">Membrane</keyword>
<dbReference type="Pfam" id="PF02995">
    <property type="entry name" value="DUF229"/>
    <property type="match status" value="1"/>
</dbReference>
<keyword evidence="1" id="KW-1133">Transmembrane helix</keyword>
<sequence length="737" mass="84460">MRRPLELLCTCYVESCEAVRFVSTYKSAHVAPAKLRWMSAENKQLFESSSPRVHMREDRIVAVFRGGKKALNDERGFTATLIKIQKGGLRLRRWLIGLLIFLLMSLVVINSYNTGQFRIVRFGAMAQSKENSHEDYVQLKPIYPSPIGNGGFLVRNKGCRIPAMDPFDPAIKRFITKEEPLVCDHGNLPLIDSNNTALFVNPLAWNEFYNKSKGISCCWRSFWRTKDQDNAVTYDKECHPFKDSCTVSAEFVKVECSRNSKMIYKDYFAFLPRKPSVEDRCKQTFNKMDTENDRLSILVIGLDSVSRLNFHRMMPMTVKALQSLGAVEMLGYTKVADNTYPNLVPVLSGLSAGELLNLCWQKPEKTFDDCPLLWKKYSAAGYRTIFAEDACSMTTFNYLKPGFREPPTDYYLRPYCIGAEHDIGNSNKLNANLCLGARKNFDCLLQYARKAAVEFATEPYFAFIWQASLTHDYFTYPQLGDSSYRDFVEHVSQQGLLNRTVLVMMSDHGMRWGEFRQTYQGKTEDRLPFVFIVLPKWWREKYPLAWGNLRRNSRSLTTPFDLHETLTDFVNPHVVHETFLKKRIKIQAASPVPRGISWFLPVPEHRTCEMAQISSHWCMCHSSSNISLNDTGLQDSVAFLVGELNGMLSKYPPCAILNLKDIKDAKLWLDKSNGTTLMDYTVTIQTTPGDAVFEGSIRYRTEDNSRKLVGSISRLNAYGKQSACVDEFNMRLYCYCL</sequence>
<proteinExistence type="predicted"/>
<evidence type="ECO:0000313" key="2">
    <source>
        <dbReference type="Proteomes" id="UP000515204"/>
    </source>
</evidence>
<dbReference type="GO" id="GO:0005615">
    <property type="term" value="C:extracellular space"/>
    <property type="evidence" value="ECO:0007669"/>
    <property type="project" value="TreeGrafter"/>
</dbReference>
<dbReference type="FunFam" id="3.40.720.10:FF:000017">
    <property type="entry name" value="Predicted protein"/>
    <property type="match status" value="1"/>
</dbReference>
<dbReference type="GeneID" id="106746589"/>
<gene>
    <name evidence="3" type="primary">LOC106746589</name>
</gene>
<dbReference type="KEGG" id="dqu:106746589"/>
<organism evidence="2 3">
    <name type="scientific">Dinoponera quadriceps</name>
    <name type="common">South American ant</name>
    <dbReference type="NCBI Taxonomy" id="609295"/>
    <lineage>
        <taxon>Eukaryota</taxon>
        <taxon>Metazoa</taxon>
        <taxon>Ecdysozoa</taxon>
        <taxon>Arthropoda</taxon>
        <taxon>Hexapoda</taxon>
        <taxon>Insecta</taxon>
        <taxon>Pterygota</taxon>
        <taxon>Neoptera</taxon>
        <taxon>Endopterygota</taxon>
        <taxon>Hymenoptera</taxon>
        <taxon>Apocrita</taxon>
        <taxon>Aculeata</taxon>
        <taxon>Formicoidea</taxon>
        <taxon>Formicidae</taxon>
        <taxon>Ponerinae</taxon>
        <taxon>Ponerini</taxon>
        <taxon>Dinoponera</taxon>
    </lineage>
</organism>
<dbReference type="InterPro" id="IPR004245">
    <property type="entry name" value="DUF229"/>
</dbReference>
<name>A0A6P3XLI9_DINQU</name>
<accession>A0A6P3XLI9</accession>
<feature type="transmembrane region" description="Helical" evidence="1">
    <location>
        <begin position="94"/>
        <end position="112"/>
    </location>
</feature>
<dbReference type="InterPro" id="IPR017850">
    <property type="entry name" value="Alkaline_phosphatase_core_sf"/>
</dbReference>
<dbReference type="RefSeq" id="XP_014478818.1">
    <property type="nucleotide sequence ID" value="XM_014623332.1"/>
</dbReference>
<evidence type="ECO:0000256" key="1">
    <source>
        <dbReference type="SAM" id="Phobius"/>
    </source>
</evidence>
<keyword evidence="2" id="KW-1185">Reference proteome</keyword>
<dbReference type="AlphaFoldDB" id="A0A6P3XLI9"/>
<keyword evidence="1" id="KW-0812">Transmembrane</keyword>